<dbReference type="VEuPathDB" id="AmoebaDB:NfTy_080990"/>
<organism evidence="1 2">
    <name type="scientific">Naegleria fowleri</name>
    <name type="common">Brain eating amoeba</name>
    <dbReference type="NCBI Taxonomy" id="5763"/>
    <lineage>
        <taxon>Eukaryota</taxon>
        <taxon>Discoba</taxon>
        <taxon>Heterolobosea</taxon>
        <taxon>Tetramitia</taxon>
        <taxon>Eutetramitia</taxon>
        <taxon>Vahlkampfiidae</taxon>
        <taxon>Naegleria</taxon>
    </lineage>
</organism>
<keyword evidence="2" id="KW-1185">Reference proteome</keyword>
<proteinExistence type="predicted"/>
<dbReference type="OMA" id="LNLQQDM"/>
<reference evidence="1 2" key="1">
    <citation type="journal article" date="2019" name="Sci. Rep.">
        <title>Nanopore sequencing improves the draft genome of the human pathogenic amoeba Naegleria fowleri.</title>
        <authorList>
            <person name="Liechti N."/>
            <person name="Schurch N."/>
            <person name="Bruggmann R."/>
            <person name="Wittwer M."/>
        </authorList>
    </citation>
    <scope>NUCLEOTIDE SEQUENCE [LARGE SCALE GENOMIC DNA]</scope>
    <source>
        <strain evidence="1 2">ATCC 30894</strain>
    </source>
</reference>
<dbReference type="RefSeq" id="XP_044556391.1">
    <property type="nucleotide sequence ID" value="XM_044713905.1"/>
</dbReference>
<dbReference type="VEuPathDB" id="AmoebaDB:NF0104110"/>
<comment type="caution">
    <text evidence="1">The sequence shown here is derived from an EMBL/GenBank/DDBJ whole genome shotgun (WGS) entry which is preliminary data.</text>
</comment>
<dbReference type="VEuPathDB" id="AmoebaDB:FDP41_009898"/>
<name>A0A6A5BC26_NAEFO</name>
<evidence type="ECO:0000313" key="1">
    <source>
        <dbReference type="EMBL" id="KAF0971675.1"/>
    </source>
</evidence>
<dbReference type="Gene3D" id="2.40.320.10">
    <property type="entry name" value="Hypothetical Protein Pfu-838710-001"/>
    <property type="match status" value="1"/>
</dbReference>
<dbReference type="AlphaFoldDB" id="A0A6A5BC26"/>
<dbReference type="OrthoDB" id="10252822at2759"/>
<dbReference type="Proteomes" id="UP000444721">
    <property type="component" value="Unassembled WGS sequence"/>
</dbReference>
<evidence type="ECO:0000313" key="2">
    <source>
        <dbReference type="Proteomes" id="UP000444721"/>
    </source>
</evidence>
<accession>A0A6A5BC26</accession>
<protein>
    <submittedName>
        <fullName evidence="1">Uncharacterized protein</fullName>
    </submittedName>
</protein>
<gene>
    <name evidence="1" type="ORF">FDP41_009898</name>
</gene>
<dbReference type="GeneID" id="68117113"/>
<sequence>MFSVARRFTSSSHLASVYKAQSTKTLFAKSAKFAQNANKSHHLLSQVGVVQKAFSHDVNINIQFGFENPQQVVDLLKEQGGKVEETNKYTVTYYDSVPQDEVLSDASELAKQRQSFERYSMTSKDTWLCKITSSDGRTTWKCTYPASEEGKTHLDKPIVERAVAYNTASGEREIRRFLNLQQDMTSEARTGKKLATLDEDLRSRLGVVPFAKFDMTETFVSVSPLINYAAISVTLNESSFGYKLGSLNCHVNNATQEMARDLAIHLMRILKSTKLDKLQSPSLRTTIQEYLYRNRPNTHYKVLLDAGIRDDRLMNKEYAQEVLNASLEKRGITPPAEEEEEESK</sequence>
<dbReference type="EMBL" id="VFQX01000074">
    <property type="protein sequence ID" value="KAF0971675.1"/>
    <property type="molecule type" value="Genomic_DNA"/>
</dbReference>